<name>A0A5N5SJH0_9CRUS</name>
<dbReference type="PANTHER" id="PTHR12960:SF0">
    <property type="entry name" value="MRNA EXPORT FACTOR GLE1"/>
    <property type="match status" value="1"/>
</dbReference>
<dbReference type="Gene3D" id="1.25.40.510">
    <property type="entry name" value="GLE1-like"/>
    <property type="match status" value="1"/>
</dbReference>
<keyword evidence="16" id="KW-1185">Reference proteome</keyword>
<dbReference type="InterPro" id="IPR038506">
    <property type="entry name" value="GLE1-like_sf"/>
</dbReference>
<comment type="caution">
    <text evidence="15">The sequence shown here is derived from an EMBL/GenBank/DDBJ whole genome shotgun (WGS) entry which is preliminary data.</text>
</comment>
<dbReference type="PANTHER" id="PTHR12960">
    <property type="entry name" value="GLE-1-RELATED"/>
    <property type="match status" value="1"/>
</dbReference>
<keyword evidence="3" id="KW-0813">Transport</keyword>
<feature type="compositionally biased region" description="Polar residues" evidence="14">
    <location>
        <begin position="390"/>
        <end position="402"/>
    </location>
</feature>
<keyword evidence="6" id="KW-0811">Translocation</keyword>
<reference evidence="15 16" key="1">
    <citation type="journal article" date="2019" name="PLoS Biol.">
        <title>Sex chromosomes control vertical transmission of feminizing Wolbachia symbionts in an isopod.</title>
        <authorList>
            <person name="Becking T."/>
            <person name="Chebbi M.A."/>
            <person name="Giraud I."/>
            <person name="Moumen B."/>
            <person name="Laverre T."/>
            <person name="Caubet Y."/>
            <person name="Peccoud J."/>
            <person name="Gilbert C."/>
            <person name="Cordaux R."/>
        </authorList>
    </citation>
    <scope>NUCLEOTIDE SEQUENCE [LARGE SCALE GENOMIC DNA]</scope>
    <source>
        <strain evidence="15">ANa2</strain>
        <tissue evidence="15">Whole body excluding digestive tract and cuticle</tissue>
    </source>
</reference>
<dbReference type="OrthoDB" id="6363846at2759"/>
<dbReference type="EMBL" id="SEYY01024449">
    <property type="protein sequence ID" value="KAB7494117.1"/>
    <property type="molecule type" value="Genomic_DNA"/>
</dbReference>
<evidence type="ECO:0000256" key="13">
    <source>
        <dbReference type="SAM" id="Coils"/>
    </source>
</evidence>
<evidence type="ECO:0000256" key="9">
    <source>
        <dbReference type="ARBA" id="ARBA00024680"/>
    </source>
</evidence>
<dbReference type="GO" id="GO:0005737">
    <property type="term" value="C:cytoplasm"/>
    <property type="evidence" value="ECO:0007669"/>
    <property type="project" value="TreeGrafter"/>
</dbReference>
<dbReference type="GO" id="GO:0031369">
    <property type="term" value="F:translation initiation factor binding"/>
    <property type="evidence" value="ECO:0007669"/>
    <property type="project" value="TreeGrafter"/>
</dbReference>
<dbReference type="GO" id="GO:0000822">
    <property type="term" value="F:inositol hexakisphosphate binding"/>
    <property type="evidence" value="ECO:0007669"/>
    <property type="project" value="TreeGrafter"/>
</dbReference>
<protein>
    <recommendedName>
        <fullName evidence="10">mRNA export factor GLE1</fullName>
    </recommendedName>
    <alternativeName>
        <fullName evidence="12">GLE1 RNA export mediator</fullName>
    </alternativeName>
    <alternativeName>
        <fullName evidence="11">Nucleoporin GLE1</fullName>
    </alternativeName>
</protein>
<keyword evidence="8" id="KW-0539">Nucleus</keyword>
<keyword evidence="13" id="KW-0175">Coiled coil</keyword>
<evidence type="ECO:0000256" key="10">
    <source>
        <dbReference type="ARBA" id="ARBA00026227"/>
    </source>
</evidence>
<evidence type="ECO:0000256" key="11">
    <source>
        <dbReference type="ARBA" id="ARBA00029983"/>
    </source>
</evidence>
<evidence type="ECO:0000256" key="3">
    <source>
        <dbReference type="ARBA" id="ARBA00022448"/>
    </source>
</evidence>
<evidence type="ECO:0000256" key="6">
    <source>
        <dbReference type="ARBA" id="ARBA00023010"/>
    </source>
</evidence>
<evidence type="ECO:0000256" key="4">
    <source>
        <dbReference type="ARBA" id="ARBA00022816"/>
    </source>
</evidence>
<gene>
    <name evidence="15" type="primary">GLE1</name>
    <name evidence="15" type="ORF">Anas_09533</name>
</gene>
<proteinExistence type="inferred from homology"/>
<dbReference type="Proteomes" id="UP000326759">
    <property type="component" value="Unassembled WGS sequence"/>
</dbReference>
<comment type="subcellular location">
    <subcellularLocation>
        <location evidence="1">Nucleus</location>
        <location evidence="1">Nuclear pore complex</location>
    </subcellularLocation>
</comment>
<evidence type="ECO:0000256" key="14">
    <source>
        <dbReference type="SAM" id="MobiDB-lite"/>
    </source>
</evidence>
<evidence type="ECO:0000313" key="16">
    <source>
        <dbReference type="Proteomes" id="UP000326759"/>
    </source>
</evidence>
<evidence type="ECO:0000256" key="7">
    <source>
        <dbReference type="ARBA" id="ARBA00023132"/>
    </source>
</evidence>
<dbReference type="Pfam" id="PF07817">
    <property type="entry name" value="GLE1"/>
    <property type="match status" value="1"/>
</dbReference>
<accession>A0A5N5SJH0</accession>
<dbReference type="GO" id="GO:0016973">
    <property type="term" value="P:poly(A)+ mRNA export from nucleus"/>
    <property type="evidence" value="ECO:0007669"/>
    <property type="project" value="InterPro"/>
</dbReference>
<evidence type="ECO:0000313" key="15">
    <source>
        <dbReference type="EMBL" id="KAB7494117.1"/>
    </source>
</evidence>
<evidence type="ECO:0000256" key="5">
    <source>
        <dbReference type="ARBA" id="ARBA00022927"/>
    </source>
</evidence>
<feature type="region of interest" description="Disordered" evidence="14">
    <location>
        <begin position="342"/>
        <end position="402"/>
    </location>
</feature>
<evidence type="ECO:0000256" key="2">
    <source>
        <dbReference type="ARBA" id="ARBA00011056"/>
    </source>
</evidence>
<evidence type="ECO:0000256" key="1">
    <source>
        <dbReference type="ARBA" id="ARBA00004567"/>
    </source>
</evidence>
<keyword evidence="7" id="KW-0906">Nuclear pore complex</keyword>
<comment type="function">
    <text evidence="9">Required for the export of mRNAs containing poly(A) tails from the nucleus into the cytoplasm. May be involved in the terminal step of the mRNA transport through the nuclear pore complex (NPC).</text>
</comment>
<dbReference type="GO" id="GO:0005543">
    <property type="term" value="F:phospholipid binding"/>
    <property type="evidence" value="ECO:0007669"/>
    <property type="project" value="TreeGrafter"/>
</dbReference>
<comment type="similarity">
    <text evidence="2">Belongs to the GLE1 family.</text>
</comment>
<sequence>MSYSAKKLSSLKLLQNKLSKSNSLSPKSVTAYIKELDKEAKQDIKKLSNLDEDNPANLKNVSPSDEICDFKNVGDLSNISFSPNNSFFEVVSEEEEKDDENEVIDAANEEKLLFPLDLEKEEEEGDEDDDVFVSLNNLSIELVMNEIQLEKERIHMSQTEFNKLKNEYLQNLSRIRESACEQLLQLRLEEKTNQEIEQERLEERKKADSEEILKAEQEYMREVEIKREEILKEVEALTVEEEKRKLHNQELIDKLHEDVKALEVKLGSIQVEARDLGCGEDLIKIVFEELPSIYEVTKKDLSKLNRFSSKGEGIAAISRRLEEGFKILDNIQRLLDTRKEQRVANKGNSEQVEATSPVSQQFPESSAPPPEYDTHKSKSVSKGNEAVTDRAQSPSHISVSKESNPILREAENFYLSLKAKFNSISEAANETRENANLRPLLSRAVGIINTLSNEKYDSSNKGKLQQLLNLLNGRPCTIGSDYVSTQNNASAQAFVKEQLAIRIISLGHDKQVATMGIYASLVVRIWQLYPEVGELILFKLYETCPFLVPLPVRRYPSQTDEEFNRSIGIRHKEGGIQEPVDKYLTRMGAAAQFYGRIISVQVENHPHGIQEGWKWIARTLSMPPQPSITASLLSGFLSTAGAPLLNQYGKQFTKLLQFICIIYLPEIERDVLEGGQSDIVSLKVLLEQYQQTNSLPQVIN</sequence>
<organism evidence="15 16">
    <name type="scientific">Armadillidium nasatum</name>
    <dbReference type="NCBI Taxonomy" id="96803"/>
    <lineage>
        <taxon>Eukaryota</taxon>
        <taxon>Metazoa</taxon>
        <taxon>Ecdysozoa</taxon>
        <taxon>Arthropoda</taxon>
        <taxon>Crustacea</taxon>
        <taxon>Multicrustacea</taxon>
        <taxon>Malacostraca</taxon>
        <taxon>Eumalacostraca</taxon>
        <taxon>Peracarida</taxon>
        <taxon>Isopoda</taxon>
        <taxon>Oniscidea</taxon>
        <taxon>Crinocheta</taxon>
        <taxon>Armadillidiidae</taxon>
        <taxon>Armadillidium</taxon>
    </lineage>
</organism>
<keyword evidence="5" id="KW-0653">Protein transport</keyword>
<dbReference type="GO" id="GO:0015031">
    <property type="term" value="P:protein transport"/>
    <property type="evidence" value="ECO:0007669"/>
    <property type="project" value="UniProtKB-KW"/>
</dbReference>
<keyword evidence="4" id="KW-0509">mRNA transport</keyword>
<dbReference type="InterPro" id="IPR012476">
    <property type="entry name" value="GLE1"/>
</dbReference>
<feature type="coiled-coil region" evidence="13">
    <location>
        <begin position="147"/>
        <end position="272"/>
    </location>
</feature>
<dbReference type="AlphaFoldDB" id="A0A5N5SJH0"/>
<evidence type="ECO:0000256" key="12">
    <source>
        <dbReference type="ARBA" id="ARBA00030897"/>
    </source>
</evidence>
<dbReference type="GO" id="GO:0044614">
    <property type="term" value="C:nuclear pore cytoplasmic filaments"/>
    <property type="evidence" value="ECO:0007669"/>
    <property type="project" value="TreeGrafter"/>
</dbReference>
<feature type="compositionally biased region" description="Polar residues" evidence="14">
    <location>
        <begin position="346"/>
        <end position="364"/>
    </location>
</feature>
<evidence type="ECO:0000256" key="8">
    <source>
        <dbReference type="ARBA" id="ARBA00023242"/>
    </source>
</evidence>